<proteinExistence type="predicted"/>
<sequence length="51" mass="5395">MIILGIILLLIGYFTSLSILTTIGGILVVVGVVLWILGAIGKPVGGRKVWF</sequence>
<evidence type="ECO:0000313" key="1">
    <source>
        <dbReference type="EMBL" id="MDZ5084571.1"/>
    </source>
</evidence>
<dbReference type="Proteomes" id="UP001289645">
    <property type="component" value="Unassembled WGS sequence"/>
</dbReference>
<accession>A0ACC6MC84</accession>
<gene>
    <name evidence="1" type="ORF">OHX15_04160</name>
</gene>
<evidence type="ECO:0000313" key="2">
    <source>
        <dbReference type="Proteomes" id="UP001289645"/>
    </source>
</evidence>
<name>A0ACC6MC84_MYCPF</name>
<protein>
    <submittedName>
        <fullName evidence="1">Uncharacterized protein</fullName>
    </submittedName>
</protein>
<dbReference type="EMBL" id="JAOXLN010000002">
    <property type="protein sequence ID" value="MDZ5084571.1"/>
    <property type="molecule type" value="Genomic_DNA"/>
</dbReference>
<reference evidence="1 2" key="1">
    <citation type="journal article" date="2021" name="Chemosphere">
        <title>Bioballs carrying a syntrophic Rhodococcus and Mycolicibacterium consortium for simultaneous sorption and biodegradation of fuel oil in contaminated freshwater.</title>
        <authorList>
            <person name="Naloka K."/>
            <person name="Polrit D."/>
            <person name="Muangchinda C."/>
            <person name="Thoetkiattikul H."/>
            <person name="Pinyakong O."/>
        </authorList>
    </citation>
    <scope>NUCLEOTIDE SEQUENCE [LARGE SCALE GENOMIC DNA]</scope>
    <source>
        <strain evidence="1 2">J101</strain>
    </source>
</reference>
<keyword evidence="2" id="KW-1185">Reference proteome</keyword>
<comment type="caution">
    <text evidence="1">The sequence shown here is derived from an EMBL/GenBank/DDBJ whole genome shotgun (WGS) entry which is preliminary data.</text>
</comment>
<organism evidence="1 2">
    <name type="scientific">Mycolicibacterium parafortuitum</name>
    <name type="common">Mycobacterium parafortuitum</name>
    <dbReference type="NCBI Taxonomy" id="39692"/>
    <lineage>
        <taxon>Bacteria</taxon>
        <taxon>Bacillati</taxon>
        <taxon>Actinomycetota</taxon>
        <taxon>Actinomycetes</taxon>
        <taxon>Mycobacteriales</taxon>
        <taxon>Mycobacteriaceae</taxon>
        <taxon>Mycolicibacterium</taxon>
    </lineage>
</organism>